<accession>F0S330</accession>
<protein>
    <submittedName>
        <fullName evidence="9">Binding-protein-dependent transport systems inner membrane component</fullName>
    </submittedName>
</protein>
<proteinExistence type="inferred from homology"/>
<comment type="subcellular location">
    <subcellularLocation>
        <location evidence="1 7">Cell membrane</location>
        <topology evidence="1 7">Multi-pass membrane protein</topology>
    </subcellularLocation>
</comment>
<evidence type="ECO:0000256" key="1">
    <source>
        <dbReference type="ARBA" id="ARBA00004651"/>
    </source>
</evidence>
<organism evidence="9 10">
    <name type="scientific">Desulfurobacterium thermolithotrophum (strain DSM 11699 / BSA)</name>
    <dbReference type="NCBI Taxonomy" id="868864"/>
    <lineage>
        <taxon>Bacteria</taxon>
        <taxon>Pseudomonadati</taxon>
        <taxon>Aquificota</taxon>
        <taxon>Aquificia</taxon>
        <taxon>Desulfurobacteriales</taxon>
        <taxon>Desulfurobacteriaceae</taxon>
        <taxon>Desulfurobacterium</taxon>
    </lineage>
</organism>
<feature type="domain" description="ABC transmembrane type-1" evidence="8">
    <location>
        <begin position="96"/>
        <end position="311"/>
    </location>
</feature>
<dbReference type="Pfam" id="PF00528">
    <property type="entry name" value="BPD_transp_1"/>
    <property type="match status" value="1"/>
</dbReference>
<keyword evidence="2 7" id="KW-0813">Transport</keyword>
<feature type="transmembrane region" description="Helical" evidence="7">
    <location>
        <begin position="287"/>
        <end position="311"/>
    </location>
</feature>
<feature type="transmembrane region" description="Helical" evidence="7">
    <location>
        <begin position="104"/>
        <end position="124"/>
    </location>
</feature>
<keyword evidence="4 7" id="KW-0812">Transmembrane</keyword>
<evidence type="ECO:0000256" key="2">
    <source>
        <dbReference type="ARBA" id="ARBA00022448"/>
    </source>
</evidence>
<dbReference type="EMBL" id="CP002543">
    <property type="protein sequence ID" value="ADY73252.1"/>
    <property type="molecule type" value="Genomic_DNA"/>
</dbReference>
<gene>
    <name evidence="9" type="ordered locus">Dester_0601</name>
</gene>
<evidence type="ECO:0000256" key="4">
    <source>
        <dbReference type="ARBA" id="ARBA00022692"/>
    </source>
</evidence>
<name>F0S330_DESTD</name>
<keyword evidence="5 7" id="KW-1133">Transmembrane helix</keyword>
<dbReference type="HOGENOM" id="CLU_036879_1_1_0"/>
<dbReference type="PANTHER" id="PTHR30465">
    <property type="entry name" value="INNER MEMBRANE ABC TRANSPORTER"/>
    <property type="match status" value="1"/>
</dbReference>
<dbReference type="RefSeq" id="WP_013638209.1">
    <property type="nucleotide sequence ID" value="NC_015185.1"/>
</dbReference>
<dbReference type="Pfam" id="PF19300">
    <property type="entry name" value="BPD_transp_1_N"/>
    <property type="match status" value="1"/>
</dbReference>
<dbReference type="Gene3D" id="1.10.3720.10">
    <property type="entry name" value="MetI-like"/>
    <property type="match status" value="1"/>
</dbReference>
<keyword evidence="10" id="KW-1185">Reference proteome</keyword>
<feature type="transmembrane region" description="Helical" evidence="7">
    <location>
        <begin position="136"/>
        <end position="157"/>
    </location>
</feature>
<dbReference type="InParanoid" id="F0S330"/>
<evidence type="ECO:0000256" key="6">
    <source>
        <dbReference type="ARBA" id="ARBA00023136"/>
    </source>
</evidence>
<dbReference type="Proteomes" id="UP000007102">
    <property type="component" value="Chromosome"/>
</dbReference>
<dbReference type="KEGG" id="dte:Dester_0601"/>
<reference evidence="9 10" key="1">
    <citation type="journal article" date="2011" name="Stand. Genomic Sci.">
        <title>Complete genome sequence of the thermophilic sulfur-reducer Desulfurobacterium thermolithotrophum type strain (BSA(T)) from a deep-sea hydrothermal vent.</title>
        <authorList>
            <person name="Goker M."/>
            <person name="Daligault H."/>
            <person name="Mwirichia R."/>
            <person name="Lapidus A."/>
            <person name="Lucas S."/>
            <person name="Deshpande S."/>
            <person name="Pagani I."/>
            <person name="Tapia R."/>
            <person name="Cheng J.F."/>
            <person name="Goodwin L."/>
            <person name="Pitluck S."/>
            <person name="Liolios K."/>
            <person name="Ivanova N."/>
            <person name="Mavromatis K."/>
            <person name="Mikhailova N."/>
            <person name="Pati A."/>
            <person name="Chen A."/>
            <person name="Palaniappan K."/>
            <person name="Han C."/>
            <person name="Land M."/>
            <person name="Hauser L."/>
            <person name="Pan C."/>
            <person name="Brambilla E.M."/>
            <person name="Rohde M."/>
            <person name="Spring S."/>
            <person name="Sikorski J."/>
            <person name="Wirth R."/>
            <person name="Detter J.C."/>
            <person name="Woyke T."/>
            <person name="Bristow J."/>
            <person name="Eisen J.A."/>
            <person name="Markowitz V."/>
            <person name="Hugenholtz P."/>
            <person name="Kyrpides N.C."/>
            <person name="Klenk H.P."/>
        </authorList>
    </citation>
    <scope>NUCLEOTIDE SEQUENCE [LARGE SCALE GENOMIC DNA]</scope>
    <source>
        <strain evidence="10">DSM 11699 / BSA</strain>
    </source>
</reference>
<dbReference type="FunCoup" id="F0S330">
    <property type="interactions" value="163"/>
</dbReference>
<dbReference type="InterPro" id="IPR000515">
    <property type="entry name" value="MetI-like"/>
</dbReference>
<evidence type="ECO:0000259" key="8">
    <source>
        <dbReference type="PROSITE" id="PS50928"/>
    </source>
</evidence>
<evidence type="ECO:0000313" key="10">
    <source>
        <dbReference type="Proteomes" id="UP000007102"/>
    </source>
</evidence>
<evidence type="ECO:0000256" key="3">
    <source>
        <dbReference type="ARBA" id="ARBA00022475"/>
    </source>
</evidence>
<evidence type="ECO:0000256" key="7">
    <source>
        <dbReference type="RuleBase" id="RU363032"/>
    </source>
</evidence>
<dbReference type="eggNOG" id="COG0601">
    <property type="taxonomic scope" value="Bacteria"/>
</dbReference>
<keyword evidence="3" id="KW-1003">Cell membrane</keyword>
<dbReference type="SUPFAM" id="SSF161098">
    <property type="entry name" value="MetI-like"/>
    <property type="match status" value="1"/>
</dbReference>
<feature type="transmembrane region" description="Helical" evidence="7">
    <location>
        <begin position="185"/>
        <end position="207"/>
    </location>
</feature>
<dbReference type="InterPro" id="IPR035906">
    <property type="entry name" value="MetI-like_sf"/>
</dbReference>
<dbReference type="InterPro" id="IPR045621">
    <property type="entry name" value="BPD_transp_1_N"/>
</dbReference>
<dbReference type="STRING" id="868864.Dester_0601"/>
<dbReference type="PROSITE" id="PS50928">
    <property type="entry name" value="ABC_TM1"/>
    <property type="match status" value="1"/>
</dbReference>
<evidence type="ECO:0000313" key="9">
    <source>
        <dbReference type="EMBL" id="ADY73252.1"/>
    </source>
</evidence>
<evidence type="ECO:0000256" key="5">
    <source>
        <dbReference type="ARBA" id="ARBA00022989"/>
    </source>
</evidence>
<dbReference type="GO" id="GO:0055085">
    <property type="term" value="P:transmembrane transport"/>
    <property type="evidence" value="ECO:0007669"/>
    <property type="project" value="InterPro"/>
</dbReference>
<dbReference type="OrthoDB" id="9773221at2"/>
<dbReference type="AlphaFoldDB" id="F0S330"/>
<dbReference type="PANTHER" id="PTHR30465:SF0">
    <property type="entry name" value="OLIGOPEPTIDE TRANSPORT SYSTEM PERMEASE PROTEIN APPB"/>
    <property type="match status" value="1"/>
</dbReference>
<reference evidence="10" key="2">
    <citation type="submission" date="2011-02" db="EMBL/GenBank/DDBJ databases">
        <title>The complete genome of Desulfurobacterium thermolithotrophum DSM 11699.</title>
        <authorList>
            <consortium name="US DOE Joint Genome Institute (JGI-PGF)"/>
            <person name="Lucas S."/>
            <person name="Copeland A."/>
            <person name="Lapidus A."/>
            <person name="Bruce D."/>
            <person name="Goodwin L."/>
            <person name="Pitluck S."/>
            <person name="Kyrpides N."/>
            <person name="Mavromatis K."/>
            <person name="Pagani I."/>
            <person name="Ivanova N."/>
            <person name="Mikhailova N."/>
            <person name="Daligault H."/>
            <person name="Detter J.C."/>
            <person name="Tapia R."/>
            <person name="Han C."/>
            <person name="Land M."/>
            <person name="Hauser L."/>
            <person name="Markowitz V."/>
            <person name="Cheng J.-F."/>
            <person name="Hugenholtz P."/>
            <person name="Woyke T."/>
            <person name="Wu D."/>
            <person name="Spring S."/>
            <person name="Brambilla E."/>
            <person name="Klenk H.-P."/>
            <person name="Eisen J.A."/>
        </authorList>
    </citation>
    <scope>NUCLEOTIDE SEQUENCE [LARGE SCALE GENOMIC DNA]</scope>
    <source>
        <strain evidence="10">DSM 11699 / BSA</strain>
    </source>
</reference>
<feature type="transmembrane region" description="Helical" evidence="7">
    <location>
        <begin position="246"/>
        <end position="267"/>
    </location>
</feature>
<sequence>MFKYILKRLLQMIPIVVGMTFVSFFIIKFAPGDFFTQLEMNPSISKETIKELRKLYGLDQNIVIQYFHWLWNALHFHLGYSFAYHKPVTELIGERLLNTLELTVSSFILSWLISVPLGIIAGVYNGKLLDRIISFFSFFGISIPNFFLAFILMYMAAKTGIFPIGGVVSQNYEELSFIGKIADRLWHMAIPLTVLVIGSIAGLLRLVRSTIIDELNKDYVKVAIAKGLPYKIVVIKHAFRNALNPFLTLIGFDIAGLLSGAALIEIITAWPGLGRLMFDAVMSQDLFLVMGSLYIGGIMLVLGNLIADILLAINDPRIREKEVEGKIGR</sequence>
<comment type="similarity">
    <text evidence="7">Belongs to the binding-protein-dependent transport system permease family.</text>
</comment>
<feature type="transmembrane region" description="Helical" evidence="7">
    <location>
        <begin position="12"/>
        <end position="30"/>
    </location>
</feature>
<dbReference type="CDD" id="cd06261">
    <property type="entry name" value="TM_PBP2"/>
    <property type="match status" value="1"/>
</dbReference>
<dbReference type="GO" id="GO:0005886">
    <property type="term" value="C:plasma membrane"/>
    <property type="evidence" value="ECO:0007669"/>
    <property type="project" value="UniProtKB-SubCell"/>
</dbReference>
<keyword evidence="6 7" id="KW-0472">Membrane</keyword>